<keyword evidence="2" id="KW-1185">Reference proteome</keyword>
<reference evidence="1 2" key="1">
    <citation type="submission" date="2014-04" db="EMBL/GenBank/DDBJ databases">
        <authorList>
            <consortium name="DOE Joint Genome Institute"/>
            <person name="Kuo A."/>
            <person name="Kohler A."/>
            <person name="Nagy L.G."/>
            <person name="Floudas D."/>
            <person name="Copeland A."/>
            <person name="Barry K.W."/>
            <person name="Cichocki N."/>
            <person name="Veneault-Fourrey C."/>
            <person name="LaButti K."/>
            <person name="Lindquist E.A."/>
            <person name="Lipzen A."/>
            <person name="Lundell T."/>
            <person name="Morin E."/>
            <person name="Murat C."/>
            <person name="Sun H."/>
            <person name="Tunlid A."/>
            <person name="Henrissat B."/>
            <person name="Grigoriev I.V."/>
            <person name="Hibbett D.S."/>
            <person name="Martin F."/>
            <person name="Nordberg H.P."/>
            <person name="Cantor M.N."/>
            <person name="Hua S.X."/>
        </authorList>
    </citation>
    <scope>NUCLEOTIDE SEQUENCE [LARGE SCALE GENOMIC DNA]</scope>
    <source>
        <strain evidence="1 2">LaAM-08-1</strain>
    </source>
</reference>
<accession>A0A0C9X078</accession>
<sequence length="592" mass="67285">MDKLPYAPYPHTNYCPSVSEILDIKNLLKKPLARLSTLNAEIEQLNTIICDLYDQHRALSEEIEAHRALMSPFRQLPLDVMGEIFAHCLPTHRNAALSVQEAPLLLGRVCSEWRSVTLSTPRLWASLHIPTPKPHILFGPASIREMDTRCQAVREWILRSGEIPLSISLYSSDPLFPFNGPPDPHRDIETFASVSRQILPFSRRWKTVDLGAIEGSFTHFQDIAEGDVPMLESLSITNIPINNFREPQVSSQAERPWKESSGLLSAPKLRRLSLTYFRGLLDLPVRWSQLTHLKLDAEGSIHASERLNGLRCSQVLNVLKKCPLLVSCSFRLGNTRSDAWIPPYSFETSSSQYALTLAFLQYFSLDLTGSWDEAFLKYLDLPVLRHLEIKVQRSNLGYGSSENQRSVLMDLLSQNGVKLKKLSIEIWAMTQDKLIRCLKSVPFITHLHLNNFNSGSVDEEIADWLTPCRNSYYLCPLLEEFHCRGASFSEAHLLSFVLKRRLFKNGGVLKRVHVIFHRNRPENIEEIFASLETVLEWEGYINFEFEGLYHQADARIFVESGLGHGSTTAVDVKYALKPSTEDSLCPWEGLDG</sequence>
<dbReference type="AlphaFoldDB" id="A0A0C9X078"/>
<dbReference type="STRING" id="1095629.A0A0C9X078"/>
<name>A0A0C9X078_9AGAR</name>
<gene>
    <name evidence="1" type="ORF">K443DRAFT_206906</name>
</gene>
<evidence type="ECO:0000313" key="1">
    <source>
        <dbReference type="EMBL" id="KIJ98510.1"/>
    </source>
</evidence>
<proteinExistence type="predicted"/>
<protein>
    <recommendedName>
        <fullName evidence="3">F-box domain-containing protein</fullName>
    </recommendedName>
</protein>
<dbReference type="Gene3D" id="3.80.10.10">
    <property type="entry name" value="Ribonuclease Inhibitor"/>
    <property type="match status" value="1"/>
</dbReference>
<dbReference type="EMBL" id="KN838667">
    <property type="protein sequence ID" value="KIJ98510.1"/>
    <property type="molecule type" value="Genomic_DNA"/>
</dbReference>
<dbReference type="PANTHER" id="PTHR38926">
    <property type="entry name" value="F-BOX DOMAIN CONTAINING PROTEIN, EXPRESSED"/>
    <property type="match status" value="1"/>
</dbReference>
<dbReference type="HOGENOM" id="CLU_018544_12_0_1"/>
<dbReference type="Proteomes" id="UP000054477">
    <property type="component" value="Unassembled WGS sequence"/>
</dbReference>
<dbReference type="InterPro" id="IPR032675">
    <property type="entry name" value="LRR_dom_sf"/>
</dbReference>
<evidence type="ECO:0008006" key="3">
    <source>
        <dbReference type="Google" id="ProtNLM"/>
    </source>
</evidence>
<dbReference type="OrthoDB" id="3365698at2759"/>
<organism evidence="1 2">
    <name type="scientific">Laccaria amethystina LaAM-08-1</name>
    <dbReference type="NCBI Taxonomy" id="1095629"/>
    <lineage>
        <taxon>Eukaryota</taxon>
        <taxon>Fungi</taxon>
        <taxon>Dikarya</taxon>
        <taxon>Basidiomycota</taxon>
        <taxon>Agaricomycotina</taxon>
        <taxon>Agaricomycetes</taxon>
        <taxon>Agaricomycetidae</taxon>
        <taxon>Agaricales</taxon>
        <taxon>Agaricineae</taxon>
        <taxon>Hydnangiaceae</taxon>
        <taxon>Laccaria</taxon>
    </lineage>
</organism>
<evidence type="ECO:0000313" key="2">
    <source>
        <dbReference type="Proteomes" id="UP000054477"/>
    </source>
</evidence>
<reference evidence="2" key="2">
    <citation type="submission" date="2015-01" db="EMBL/GenBank/DDBJ databases">
        <title>Evolutionary Origins and Diversification of the Mycorrhizal Mutualists.</title>
        <authorList>
            <consortium name="DOE Joint Genome Institute"/>
            <consortium name="Mycorrhizal Genomics Consortium"/>
            <person name="Kohler A."/>
            <person name="Kuo A."/>
            <person name="Nagy L.G."/>
            <person name="Floudas D."/>
            <person name="Copeland A."/>
            <person name="Barry K.W."/>
            <person name="Cichocki N."/>
            <person name="Veneault-Fourrey C."/>
            <person name="LaButti K."/>
            <person name="Lindquist E.A."/>
            <person name="Lipzen A."/>
            <person name="Lundell T."/>
            <person name="Morin E."/>
            <person name="Murat C."/>
            <person name="Riley R."/>
            <person name="Ohm R."/>
            <person name="Sun H."/>
            <person name="Tunlid A."/>
            <person name="Henrissat B."/>
            <person name="Grigoriev I.V."/>
            <person name="Hibbett D.S."/>
            <person name="Martin F."/>
        </authorList>
    </citation>
    <scope>NUCLEOTIDE SEQUENCE [LARGE SCALE GENOMIC DNA]</scope>
    <source>
        <strain evidence="2">LaAM-08-1</strain>
    </source>
</reference>
<dbReference type="PANTHER" id="PTHR38926:SF5">
    <property type="entry name" value="F-BOX AND LEUCINE-RICH REPEAT PROTEIN 6"/>
    <property type="match status" value="1"/>
</dbReference>
<dbReference type="SUPFAM" id="SSF52047">
    <property type="entry name" value="RNI-like"/>
    <property type="match status" value="1"/>
</dbReference>